<dbReference type="Pfam" id="PF10047">
    <property type="entry name" value="DUF2281"/>
    <property type="match status" value="1"/>
</dbReference>
<name>A0AA95KJY7_9GAMM</name>
<dbReference type="InterPro" id="IPR018739">
    <property type="entry name" value="DUF2281"/>
</dbReference>
<gene>
    <name evidence="2" type="ORF">QJT80_15215</name>
</gene>
<proteinExistence type="predicted"/>
<sequence>MLKHKGQYLRYATDSTNLTIRQYKLGTTMQVLHLDTLPEFARQELMDFYQFLLQKYATPSPTTQPKKINLAPRLVKPFTPLNRENLYER</sequence>
<reference evidence="2" key="1">
    <citation type="journal article" date="2023" name="Int. J. Mol. Sci.">
        <title>Metagenomics Revealed a New Genus 'Candidatus Thiocaldithrix dubininis' gen. nov., sp. nov. and a New Species 'Candidatus Thiothrix putei' sp. nov. in the Family Thiotrichaceae, Some Members of Which Have Traits of Both Na+- and H+-Motive Energetics.</title>
        <authorList>
            <person name="Ravin N.V."/>
            <person name="Muntyan M.S."/>
            <person name="Smolyakov D.D."/>
            <person name="Rudenko T.S."/>
            <person name="Beletsky A.V."/>
            <person name="Mardanov A.V."/>
            <person name="Grabovich M.Y."/>
        </authorList>
    </citation>
    <scope>NUCLEOTIDE SEQUENCE</scope>
    <source>
        <strain evidence="2">GKL-01</strain>
    </source>
</reference>
<accession>A0AA95KJY7</accession>
<dbReference type="KEGG" id="tdu:QJT80_15215"/>
<organism evidence="2">
    <name type="scientific">Candidatus Thiocaldithrix dubininis</name>
    <dbReference type="NCBI Taxonomy" id="3080823"/>
    <lineage>
        <taxon>Bacteria</taxon>
        <taxon>Pseudomonadati</taxon>
        <taxon>Pseudomonadota</taxon>
        <taxon>Gammaproteobacteria</taxon>
        <taxon>Thiotrichales</taxon>
        <taxon>Thiotrichaceae</taxon>
        <taxon>Candidatus Thiocaldithrix</taxon>
    </lineage>
</organism>
<dbReference type="Proteomes" id="UP001300672">
    <property type="component" value="Chromosome"/>
</dbReference>
<reference evidence="2" key="2">
    <citation type="submission" date="2023-04" db="EMBL/GenBank/DDBJ databases">
        <authorList>
            <person name="Beletskiy A.V."/>
            <person name="Mardanov A.V."/>
            <person name="Ravin N.V."/>
        </authorList>
    </citation>
    <scope>NUCLEOTIDE SEQUENCE</scope>
    <source>
        <strain evidence="2">GKL-01</strain>
    </source>
</reference>
<dbReference type="AlphaFoldDB" id="A0AA95KJY7"/>
<dbReference type="EMBL" id="CP124755">
    <property type="protein sequence ID" value="WGZ90812.1"/>
    <property type="molecule type" value="Genomic_DNA"/>
</dbReference>
<feature type="domain" description="DUF2281" evidence="1">
    <location>
        <begin position="34"/>
        <end position="65"/>
    </location>
</feature>
<evidence type="ECO:0000313" key="2">
    <source>
        <dbReference type="EMBL" id="WGZ90812.1"/>
    </source>
</evidence>
<protein>
    <submittedName>
        <fullName evidence="2">DUF2281 domain-containing protein</fullName>
    </submittedName>
</protein>
<evidence type="ECO:0000259" key="1">
    <source>
        <dbReference type="Pfam" id="PF10047"/>
    </source>
</evidence>